<organism evidence="1 2">
    <name type="scientific">Tetrahymena thermophila (strain SB210)</name>
    <dbReference type="NCBI Taxonomy" id="312017"/>
    <lineage>
        <taxon>Eukaryota</taxon>
        <taxon>Sar</taxon>
        <taxon>Alveolata</taxon>
        <taxon>Ciliophora</taxon>
        <taxon>Intramacronucleata</taxon>
        <taxon>Oligohymenophorea</taxon>
        <taxon>Hymenostomatida</taxon>
        <taxon>Tetrahymenina</taxon>
        <taxon>Tetrahymenidae</taxon>
        <taxon>Tetrahymena</taxon>
    </lineage>
</organism>
<evidence type="ECO:0007829" key="6">
    <source>
        <dbReference type="PDB" id="8GYM"/>
    </source>
</evidence>
<feature type="disulfide bond" evidence="3 4">
    <location>
        <begin position="35"/>
        <end position="75"/>
    </location>
</feature>
<keyword evidence="3 4" id="KW-0002">3D-structure</keyword>
<dbReference type="EMDB" id="EMD-25882"/>
<sequence length="120" mass="13728">MGGHGAWNENQQHYKYSKEEIEAYQVPMRIKAGPCVDTYIPLKKCFQENPTSFAAKMLDGRKGKCAKEFKYYNTCLNHWQTYENNSHVTNAYWADTSKANADGISNTYGGSFRKGLAWLN</sequence>
<dbReference type="eggNOG" id="ENOG502R320">
    <property type="taxonomic scope" value="Eukaryota"/>
</dbReference>
<proteinExistence type="evidence at protein level"/>
<name>I7MIM0_TETTS</name>
<dbReference type="RefSeq" id="XP_001014080.2">
    <property type="nucleotide sequence ID" value="XM_001014080.2"/>
</dbReference>
<dbReference type="PDB" id="8B6F">
    <property type="method" value="EM"/>
    <property type="resolution" value="2.80 A"/>
    <property type="chains" value="BW=1-120"/>
</dbReference>
<evidence type="ECO:0007829" key="3">
    <source>
        <dbReference type="PDB" id="7TGH"/>
    </source>
</evidence>
<dbReference type="PROSITE" id="PS51808">
    <property type="entry name" value="CHCH"/>
    <property type="match status" value="1"/>
</dbReference>
<evidence type="ECO:0007829" key="5">
    <source>
        <dbReference type="PDB" id="8BQS"/>
    </source>
</evidence>
<dbReference type="KEGG" id="tet:TTHERM_00402070"/>
<dbReference type="PDB" id="8BQS">
    <property type="method" value="EM"/>
    <property type="resolution" value="2.90 A"/>
    <property type="chains" value="BW=1-120"/>
</dbReference>
<evidence type="ECO:0000313" key="2">
    <source>
        <dbReference type="Proteomes" id="UP000009168"/>
    </source>
</evidence>
<gene>
    <name evidence="1" type="ORF">TTHERM_00402070</name>
</gene>
<feature type="disulfide bond" evidence="4 5">
    <location>
        <begin position="45"/>
        <end position="65"/>
    </location>
</feature>
<evidence type="ECO:0007829" key="4">
    <source>
        <dbReference type="PDB" id="8B6F"/>
    </source>
</evidence>
<evidence type="ECO:0007829" key="7">
    <source>
        <dbReference type="PDB" id="8GZU"/>
    </source>
</evidence>
<dbReference type="InParanoid" id="I7MIM0"/>
<dbReference type="EMDB" id="EMD-34403"/>
<protein>
    <submittedName>
        <fullName evidence="1">Uncharacterized protein</fullName>
    </submittedName>
</protein>
<dbReference type="STRING" id="312017.I7MIM0"/>
<reference evidence="2" key="1">
    <citation type="journal article" date="2006" name="PLoS Biol.">
        <title>Macronuclear genome sequence of the ciliate Tetrahymena thermophila, a model eukaryote.</title>
        <authorList>
            <person name="Eisen J.A."/>
            <person name="Coyne R.S."/>
            <person name="Wu M."/>
            <person name="Wu D."/>
            <person name="Thiagarajan M."/>
            <person name="Wortman J.R."/>
            <person name="Badger J.H."/>
            <person name="Ren Q."/>
            <person name="Amedeo P."/>
            <person name="Jones K.M."/>
            <person name="Tallon L.J."/>
            <person name="Delcher A.L."/>
            <person name="Salzberg S.L."/>
            <person name="Silva J.C."/>
            <person name="Haas B.J."/>
            <person name="Majoros W.H."/>
            <person name="Farzad M."/>
            <person name="Carlton J.M."/>
            <person name="Smith R.K. Jr."/>
            <person name="Garg J."/>
            <person name="Pearlman R.E."/>
            <person name="Karrer K.M."/>
            <person name="Sun L."/>
            <person name="Manning G."/>
            <person name="Elde N.C."/>
            <person name="Turkewitz A.P."/>
            <person name="Asai D.J."/>
            <person name="Wilkes D.E."/>
            <person name="Wang Y."/>
            <person name="Cai H."/>
            <person name="Collins K."/>
            <person name="Stewart B.A."/>
            <person name="Lee S.R."/>
            <person name="Wilamowska K."/>
            <person name="Weinberg Z."/>
            <person name="Ruzzo W.L."/>
            <person name="Wloga D."/>
            <person name="Gaertig J."/>
            <person name="Frankel J."/>
            <person name="Tsao C.-C."/>
            <person name="Gorovsky M.A."/>
            <person name="Keeling P.J."/>
            <person name="Waller R.F."/>
            <person name="Patron N.J."/>
            <person name="Cherry J.M."/>
            <person name="Stover N.A."/>
            <person name="Krieger C.J."/>
            <person name="del Toro C."/>
            <person name="Ryder H.F."/>
            <person name="Williamson S.C."/>
            <person name="Barbeau R.A."/>
            <person name="Hamilton E.P."/>
            <person name="Orias E."/>
        </authorList>
    </citation>
    <scope>NUCLEOTIDE SEQUENCE [LARGE SCALE GENOMIC DNA]</scope>
    <source>
        <strain evidence="2">SB210</strain>
    </source>
</reference>
<dbReference type="EMBL" id="GG662719">
    <property type="protein sequence ID" value="EAR93835.2"/>
    <property type="molecule type" value="Genomic_DNA"/>
</dbReference>
<dbReference type="OrthoDB" id="10411706at2759"/>
<dbReference type="Proteomes" id="UP000009168">
    <property type="component" value="Unassembled WGS sequence"/>
</dbReference>
<reference evidence="6 7" key="3">
    <citation type="journal article" date="2023" name="Nat. Commun.">
        <title>Structures of Tetrahymena thermophila respiratory megacomplexes on the tubular mitochondrial cristae.</title>
        <authorList>
            <person name="Han F."/>
            <person name="Hu Y."/>
            <person name="Wu M."/>
            <person name="He Z."/>
            <person name="Tian H."/>
            <person name="Zhou L."/>
        </authorList>
    </citation>
    <scope>STRUCTURE BY ELECTRON MICROSCOPY (2.96 ANGSTROMS)</scope>
    <scope>DISULFIDE BONDS</scope>
</reference>
<reference evidence="3" key="2">
    <citation type="journal article" date="2022" name="Science">
        <title>Structures of &lt;i&gt;Tetrahymena&lt;/i&gt;'s respiratory chain reveal the diversity of eukaryotic core metabolism.</title>
        <authorList>
            <person name="Zhou L."/>
            <person name="Maldonado M."/>
            <person name="Padavannil A."/>
            <person name="Guo F."/>
            <person name="Letts J.A."/>
        </authorList>
    </citation>
    <scope>STRUCTURE BY ELECTRON MICROSCOPY (2.60 ANGSTROMS)</scope>
    <scope>DISULFIDE BONDS</scope>
</reference>
<dbReference type="EMDB" id="EMD-16184"/>
<accession>I7MIM0</accession>
<dbReference type="EMDB" id="EMD-15865"/>
<dbReference type="GeneID" id="7828875"/>
<keyword evidence="2" id="KW-1185">Reference proteome</keyword>
<reference evidence="4 5" key="4">
    <citation type="journal article" date="2023" name="Nature">
        <title>Structural basis of mitochondrial membrane bending by the I-II-III&lt;sub&gt;2&lt;/sub&gt;-IV&lt;sub&gt;2&lt;/sub&gt; supercomplex.</title>
        <authorList>
            <person name="Muhleip A."/>
            <person name="Flygaard R.K."/>
            <person name="Baradaran R."/>
            <person name="Haapanen O."/>
            <person name="Gruhl T."/>
            <person name="Tobiasson V."/>
            <person name="Marechal A."/>
            <person name="Sharma V."/>
            <person name="Amunts A."/>
        </authorList>
    </citation>
    <scope>STRUCTURE BY ELECTRON MICROSCOPY (2.80 ANGSTROMS)</scope>
    <scope>DISULFIDE BONDS</scope>
</reference>
<dbReference type="EMDB" id="EMD-34373"/>
<dbReference type="PDB" id="7TGH">
    <property type="method" value="EM"/>
    <property type="resolution" value="2.60 A"/>
    <property type="chains" value="B7=1-120"/>
</dbReference>
<dbReference type="AlphaFoldDB" id="I7MIM0"/>
<dbReference type="PDB" id="8GZU">
    <property type="method" value="EM"/>
    <property type="resolution" value="4.18 A"/>
    <property type="chains" value="B7/b7=1-120"/>
</dbReference>
<dbReference type="PDB" id="8GYM">
    <property type="method" value="EM"/>
    <property type="resolution" value="2.96 A"/>
    <property type="chains" value="B7/b7=1-120"/>
</dbReference>
<evidence type="ECO:0000313" key="1">
    <source>
        <dbReference type="EMBL" id="EAR93835.2"/>
    </source>
</evidence>